<evidence type="ECO:0000256" key="3">
    <source>
        <dbReference type="ARBA" id="ARBA00022723"/>
    </source>
</evidence>
<dbReference type="PANTHER" id="PTHR10342">
    <property type="entry name" value="ARYLSULFATASE"/>
    <property type="match status" value="1"/>
</dbReference>
<dbReference type="EMBL" id="QKKF02023962">
    <property type="protein sequence ID" value="RZF37523.1"/>
    <property type="molecule type" value="Genomic_DNA"/>
</dbReference>
<feature type="signal peptide" evidence="7">
    <location>
        <begin position="1"/>
        <end position="24"/>
    </location>
</feature>
<dbReference type="CDD" id="cd16029">
    <property type="entry name" value="4-S"/>
    <property type="match status" value="1"/>
</dbReference>
<comment type="caution">
    <text evidence="9">The sequence shown here is derived from an EMBL/GenBank/DDBJ whole genome shotgun (WGS) entry which is preliminary data.</text>
</comment>
<comment type="cofactor">
    <cofactor evidence="1">
        <name>Ca(2+)</name>
        <dbReference type="ChEBI" id="CHEBI:29108"/>
    </cofactor>
</comment>
<dbReference type="Proteomes" id="UP000291343">
    <property type="component" value="Unassembled WGS sequence"/>
</dbReference>
<dbReference type="PROSITE" id="PS00523">
    <property type="entry name" value="SULFATASE_1"/>
    <property type="match status" value="1"/>
</dbReference>
<keyword evidence="10" id="KW-1185">Reference proteome</keyword>
<keyword evidence="4" id="KW-0378">Hydrolase</keyword>
<evidence type="ECO:0000256" key="5">
    <source>
        <dbReference type="ARBA" id="ARBA00022837"/>
    </source>
</evidence>
<comment type="similarity">
    <text evidence="2">Belongs to the sulfatase family.</text>
</comment>
<accession>A0A482WVK3</accession>
<evidence type="ECO:0000259" key="8">
    <source>
        <dbReference type="Pfam" id="PF00884"/>
    </source>
</evidence>
<keyword evidence="5" id="KW-0106">Calcium</keyword>
<dbReference type="InterPro" id="IPR024607">
    <property type="entry name" value="Sulfatase_CS"/>
</dbReference>
<dbReference type="AlphaFoldDB" id="A0A482WVK3"/>
<protein>
    <recommendedName>
        <fullName evidence="8">Sulfatase N-terminal domain-containing protein</fullName>
    </recommendedName>
</protein>
<feature type="domain" description="Sulfatase N-terminal" evidence="8">
    <location>
        <begin position="35"/>
        <end position="355"/>
    </location>
</feature>
<organism evidence="9 10">
    <name type="scientific">Laodelphax striatellus</name>
    <name type="common">Small brown planthopper</name>
    <name type="synonym">Delphax striatella</name>
    <dbReference type="NCBI Taxonomy" id="195883"/>
    <lineage>
        <taxon>Eukaryota</taxon>
        <taxon>Metazoa</taxon>
        <taxon>Ecdysozoa</taxon>
        <taxon>Arthropoda</taxon>
        <taxon>Hexapoda</taxon>
        <taxon>Insecta</taxon>
        <taxon>Pterygota</taxon>
        <taxon>Neoptera</taxon>
        <taxon>Paraneoptera</taxon>
        <taxon>Hemiptera</taxon>
        <taxon>Auchenorrhyncha</taxon>
        <taxon>Fulgoroidea</taxon>
        <taxon>Delphacidae</taxon>
        <taxon>Criomorphinae</taxon>
        <taxon>Laodelphax</taxon>
    </lineage>
</organism>
<evidence type="ECO:0000313" key="9">
    <source>
        <dbReference type="EMBL" id="RZF37523.1"/>
    </source>
</evidence>
<dbReference type="Gene3D" id="3.30.1120.10">
    <property type="match status" value="1"/>
</dbReference>
<evidence type="ECO:0000256" key="2">
    <source>
        <dbReference type="ARBA" id="ARBA00008779"/>
    </source>
</evidence>
<keyword evidence="6" id="KW-0325">Glycoprotein</keyword>
<dbReference type="Gene3D" id="3.40.720.10">
    <property type="entry name" value="Alkaline Phosphatase, subunit A"/>
    <property type="match status" value="1"/>
</dbReference>
<dbReference type="FunCoup" id="A0A482WVK3">
    <property type="interactions" value="65"/>
</dbReference>
<sequence>MQMNLTFKVLSVLIVGLPASFSDSQNEESVNIKRPHIIFIVADDLGWNDVGFHGSDQIPTPNIDALAYSGLILNNYYVSPICTPSRSALMTGKHPIHTGMQHGVLYGAEPRGLPLNEKILPEYLQELGYSNHIVGKWHLGSFKKEYTPLYRGFESHTGYWTGHHDYYDHSAVETGFWGFDMRRGMDVAWDLHGKYSTDIFTDESVRIIRGHNSSRPLFLYIGHVAVHSANPYSPLPAPDELVAKFTTIENFNRRKFAAILTKLDESVGKVVAALQSSKMLKDSLIVFTTDNGGPAAGFNSNAASNWPLRGVKNTLWEGGVRGAGLIWSTLLHPTNHVSKQLMHISDWLPTLISAAQGDCSVLENIDGFDMWESLLSNTHSNRTEVFHNIDSITGSAALTVGEWKIVQGTHYNGQWDGWYGPSGRPDGHIPAYNVTMIAHSLAGKAVEAAGRPINLDHVEAIRDEAGVKCFNGNLTNTDSKPCFPLEAPCLFNIRDDPCEMNNLADRIPQILSHMSKQLSKMNDTAVPPRNLPVDPRGNPDFWDHTFTIIKNRVITVNNIS</sequence>
<keyword evidence="7" id="KW-0732">Signal</keyword>
<dbReference type="GO" id="GO:0008484">
    <property type="term" value="F:sulfuric ester hydrolase activity"/>
    <property type="evidence" value="ECO:0007669"/>
    <property type="project" value="InterPro"/>
</dbReference>
<dbReference type="OrthoDB" id="6606990at2759"/>
<evidence type="ECO:0000256" key="6">
    <source>
        <dbReference type="ARBA" id="ARBA00023180"/>
    </source>
</evidence>
<reference evidence="9 10" key="1">
    <citation type="journal article" date="2017" name="Gigascience">
        <title>Genome sequence of the small brown planthopper, Laodelphax striatellus.</title>
        <authorList>
            <person name="Zhu J."/>
            <person name="Jiang F."/>
            <person name="Wang X."/>
            <person name="Yang P."/>
            <person name="Bao Y."/>
            <person name="Zhao W."/>
            <person name="Wang W."/>
            <person name="Lu H."/>
            <person name="Wang Q."/>
            <person name="Cui N."/>
            <person name="Li J."/>
            <person name="Chen X."/>
            <person name="Luo L."/>
            <person name="Yu J."/>
            <person name="Kang L."/>
            <person name="Cui F."/>
        </authorList>
    </citation>
    <scope>NUCLEOTIDE SEQUENCE [LARGE SCALE GENOMIC DNA]</scope>
    <source>
        <strain evidence="9">Lst14</strain>
    </source>
</reference>
<keyword evidence="3" id="KW-0479">Metal-binding</keyword>
<gene>
    <name evidence="9" type="ORF">LSTR_LSTR008561</name>
</gene>
<feature type="chain" id="PRO_5019831443" description="Sulfatase N-terminal domain-containing protein" evidence="7">
    <location>
        <begin position="25"/>
        <end position="560"/>
    </location>
</feature>
<dbReference type="PANTHER" id="PTHR10342:SF273">
    <property type="entry name" value="RE14504P"/>
    <property type="match status" value="1"/>
</dbReference>
<dbReference type="SMR" id="A0A482WVK3"/>
<evidence type="ECO:0000256" key="4">
    <source>
        <dbReference type="ARBA" id="ARBA00022801"/>
    </source>
</evidence>
<evidence type="ECO:0000256" key="7">
    <source>
        <dbReference type="SAM" id="SignalP"/>
    </source>
</evidence>
<dbReference type="InterPro" id="IPR047115">
    <property type="entry name" value="ARSB"/>
</dbReference>
<dbReference type="Pfam" id="PF00884">
    <property type="entry name" value="Sulfatase"/>
    <property type="match status" value="1"/>
</dbReference>
<dbReference type="InterPro" id="IPR017850">
    <property type="entry name" value="Alkaline_phosphatase_core_sf"/>
</dbReference>
<dbReference type="STRING" id="195883.A0A482WVK3"/>
<dbReference type="SUPFAM" id="SSF53649">
    <property type="entry name" value="Alkaline phosphatase-like"/>
    <property type="match status" value="1"/>
</dbReference>
<dbReference type="GO" id="GO:0046872">
    <property type="term" value="F:metal ion binding"/>
    <property type="evidence" value="ECO:0007669"/>
    <property type="project" value="UniProtKB-KW"/>
</dbReference>
<dbReference type="InParanoid" id="A0A482WVK3"/>
<evidence type="ECO:0000313" key="10">
    <source>
        <dbReference type="Proteomes" id="UP000291343"/>
    </source>
</evidence>
<name>A0A482WVK3_LAOST</name>
<proteinExistence type="inferred from homology"/>
<dbReference type="InterPro" id="IPR000917">
    <property type="entry name" value="Sulfatase_N"/>
</dbReference>
<evidence type="ECO:0000256" key="1">
    <source>
        <dbReference type="ARBA" id="ARBA00001913"/>
    </source>
</evidence>